<feature type="domain" description="Prolow-density lipoprotein receptor-related protein 1-like beta-propeller" evidence="3">
    <location>
        <begin position="437"/>
        <end position="728"/>
    </location>
</feature>
<dbReference type="Gene3D" id="3.30.457.10">
    <property type="entry name" value="Copper amine oxidase-like, N-terminal domain"/>
    <property type="match status" value="1"/>
</dbReference>
<dbReference type="Proteomes" id="UP000036923">
    <property type="component" value="Unassembled WGS sequence"/>
</dbReference>
<dbReference type="InterPro" id="IPR053139">
    <property type="entry name" value="Surface_bspA-like"/>
</dbReference>
<proteinExistence type="predicted"/>
<dbReference type="eggNOG" id="COG0823">
    <property type="taxonomic scope" value="Bacteria"/>
</dbReference>
<dbReference type="InterPro" id="IPR012854">
    <property type="entry name" value="Cu_amine_oxidase-like_N"/>
</dbReference>
<dbReference type="SUPFAM" id="SSF52058">
    <property type="entry name" value="L domain-like"/>
    <property type="match status" value="1"/>
</dbReference>
<dbReference type="RefSeq" id="WP_050753876.1">
    <property type="nucleotide sequence ID" value="NZ_JQKC01000061.1"/>
</dbReference>
<dbReference type="SUPFAM" id="SSF69304">
    <property type="entry name" value="Tricorn protease N-terminal domain"/>
    <property type="match status" value="1"/>
</dbReference>
<dbReference type="InterPro" id="IPR032675">
    <property type="entry name" value="LRR_dom_sf"/>
</dbReference>
<dbReference type="PATRIC" id="fig|398512.5.peg.5633"/>
<dbReference type="Pfam" id="PF16472">
    <property type="entry name" value="DUF5050"/>
    <property type="match status" value="1"/>
</dbReference>
<dbReference type="Pfam" id="PF13306">
    <property type="entry name" value="LRR_5"/>
    <property type="match status" value="2"/>
</dbReference>
<dbReference type="eggNOG" id="COG4124">
    <property type="taxonomic scope" value="Bacteria"/>
</dbReference>
<dbReference type="AlphaFoldDB" id="A0A0L6JW80"/>
<accession>A0A0L6JW80</accession>
<organism evidence="4 5">
    <name type="scientific">Pseudobacteroides cellulosolvens ATCC 35603 = DSM 2933</name>
    <dbReference type="NCBI Taxonomy" id="398512"/>
    <lineage>
        <taxon>Bacteria</taxon>
        <taxon>Bacillati</taxon>
        <taxon>Bacillota</taxon>
        <taxon>Clostridia</taxon>
        <taxon>Eubacteriales</taxon>
        <taxon>Oscillospiraceae</taxon>
        <taxon>Pseudobacteroides</taxon>
    </lineage>
</organism>
<dbReference type="InterPro" id="IPR026906">
    <property type="entry name" value="LRR_5"/>
</dbReference>
<evidence type="ECO:0000313" key="5">
    <source>
        <dbReference type="Proteomes" id="UP000036923"/>
    </source>
</evidence>
<dbReference type="InterPro" id="IPR036582">
    <property type="entry name" value="Mao_N_sf"/>
</dbReference>
<comment type="caution">
    <text evidence="4">The sequence shown here is derived from an EMBL/GenBank/DDBJ whole genome shotgun (WGS) entry which is preliminary data.</text>
</comment>
<dbReference type="InterPro" id="IPR011042">
    <property type="entry name" value="6-blade_b-propeller_TolB-like"/>
</dbReference>
<dbReference type="STRING" id="398512.Bccel_5375"/>
<sequence precursor="true">MFKKSNKFIVSILLLTMFTALILSTSAFAVSYEGTTTDGFMWVESIPLTGPASCTIIGYNGNGGDITIPSQINNVPVKFISNNNVFSNCKSITSVIIPSSVVNIGDSAFSGCTNLTKVTMQNGIKSIGDYAFSDCTNLSEMNLPDSVINIGCYAFKGTKWLENYKSDFIVMNNVLLSYVGSALNSSVTVPDGITSIGYSAFKNRTDLKTITIPNSVKSVEDFAFSGCTNLTNITVPDSVTNIASYAFQDCKNLAIISIPNSVNSIGNSAFANDKNLVIYGTAGSTAEQFAKTNGILFVAGTAPVSPKPITVNVNNKPVTFDQPPIIQDGRTLVPIRAISDALGATTTWDSATRTITEKKGGITCVMHLGDKKYTVNGETKTMDVPAQSIGGRTLVPARVIAEVFGADVQWDVATRTVTIALDAASDPVSPTVNTVGNTSGNLANVGLVAQQGDWIYYVSFNGKDYTLNKMKTDGSGKKTLLYGNIFYVSVVGDWIYYSCGYRTDGSGSIGRVKTDGSGNQTLRSDTGYVRCRGFNVVGDWIYYISDERPGYDRIMKMKTDGSEQKEIFKTAYDNIYTINVVGDWIYFSYYTGNYPYYKYISKVKTDGSDKPQFVAENTSYAFNVVGDWVYYSSYSSTDEIFTLHKIKTDGTSHLNVTTDQLNCYEANCGFNVVGDFIYYGNANGLYKIKTDGSGKLKLASGNFGYINIVGNWIYYLNYKNADVLYKIKIDGTGNIKV</sequence>
<dbReference type="SUPFAM" id="SSF82171">
    <property type="entry name" value="DPP6 N-terminal domain-like"/>
    <property type="match status" value="1"/>
</dbReference>
<feature type="chain" id="PRO_5005566353" evidence="1">
    <location>
        <begin position="30"/>
        <end position="737"/>
    </location>
</feature>
<dbReference type="PANTHER" id="PTHR45661">
    <property type="entry name" value="SURFACE ANTIGEN"/>
    <property type="match status" value="1"/>
</dbReference>
<evidence type="ECO:0000259" key="3">
    <source>
        <dbReference type="Pfam" id="PF16472"/>
    </source>
</evidence>
<protein>
    <submittedName>
        <fullName evidence="4">Leucine rich repeat 5</fullName>
    </submittedName>
</protein>
<reference evidence="5" key="1">
    <citation type="submission" date="2015-07" db="EMBL/GenBank/DDBJ databases">
        <title>Near-Complete Genome Sequence of the Cellulolytic Bacterium Bacteroides (Pseudobacteroides) cellulosolvens ATCC 35603.</title>
        <authorList>
            <person name="Dassa B."/>
            <person name="Utturkar S.M."/>
            <person name="Klingeman D.M."/>
            <person name="Hurt R.A."/>
            <person name="Keller M."/>
            <person name="Xu J."/>
            <person name="Reddy Y.H.K."/>
            <person name="Borovok I."/>
            <person name="Grinberg I.R."/>
            <person name="Lamed R."/>
            <person name="Zhivin O."/>
            <person name="Bayer E.A."/>
            <person name="Brown S.D."/>
        </authorList>
    </citation>
    <scope>NUCLEOTIDE SEQUENCE [LARGE SCALE GENOMIC DNA]</scope>
    <source>
        <strain evidence="5">DSM 2933</strain>
    </source>
</reference>
<dbReference type="Pfam" id="PF07833">
    <property type="entry name" value="Cu_amine_oxidN1"/>
    <property type="match status" value="1"/>
</dbReference>
<dbReference type="Gene3D" id="2.120.10.30">
    <property type="entry name" value="TolB, C-terminal domain"/>
    <property type="match status" value="1"/>
</dbReference>
<dbReference type="EMBL" id="LGTC01000001">
    <property type="protein sequence ID" value="KNY30098.1"/>
    <property type="molecule type" value="Genomic_DNA"/>
</dbReference>
<dbReference type="eggNOG" id="COG5492">
    <property type="taxonomic scope" value="Bacteria"/>
</dbReference>
<dbReference type="Gene3D" id="3.80.10.10">
    <property type="entry name" value="Ribonuclease Inhibitor"/>
    <property type="match status" value="1"/>
</dbReference>
<keyword evidence="1" id="KW-0732">Signal</keyword>
<dbReference type="InterPro" id="IPR032485">
    <property type="entry name" value="LRP1-like_beta_prop"/>
</dbReference>
<name>A0A0L6JW80_9FIRM</name>
<evidence type="ECO:0000259" key="2">
    <source>
        <dbReference type="Pfam" id="PF07833"/>
    </source>
</evidence>
<evidence type="ECO:0000256" key="1">
    <source>
        <dbReference type="SAM" id="SignalP"/>
    </source>
</evidence>
<feature type="domain" description="Copper amine oxidase-like N-terminal" evidence="2">
    <location>
        <begin position="313"/>
        <end position="419"/>
    </location>
</feature>
<evidence type="ECO:0000313" key="4">
    <source>
        <dbReference type="EMBL" id="KNY30098.1"/>
    </source>
</evidence>
<dbReference type="SUPFAM" id="SSF55383">
    <property type="entry name" value="Copper amine oxidase, domain N"/>
    <property type="match status" value="1"/>
</dbReference>
<dbReference type="OrthoDB" id="27389at2"/>
<gene>
    <name evidence="4" type="ORF">Bccel_5375</name>
</gene>
<dbReference type="PANTHER" id="PTHR45661:SF3">
    <property type="entry name" value="IG-LIKE DOMAIN-CONTAINING PROTEIN"/>
    <property type="match status" value="1"/>
</dbReference>
<feature type="signal peptide" evidence="1">
    <location>
        <begin position="1"/>
        <end position="29"/>
    </location>
</feature>
<keyword evidence="5" id="KW-1185">Reference proteome</keyword>